<keyword evidence="7" id="KW-1185">Reference proteome</keyword>
<evidence type="ECO:0000256" key="1">
    <source>
        <dbReference type="ARBA" id="ARBA00022723"/>
    </source>
</evidence>
<sequence>MPPPLQPGPSKRYRPRVPLEKRKRAVRACLSCRGSKKKCVLTSVDQCEECTRYGLACTFEPVLKDRGNQPCDGPPRRYSWSVWDTVTTDVSRCLQDRFPDIKLNSEQLSIVSNLFNEAVWKRSPLLFLQNDSSLGPLSMAPEPVSPPRVVVEPEANDLPATVQKIDQTSSVSHSSFLAAVSETIPTVSSKDHYDRLHFRSLVQQEDAYSISNILGQLPPREVSEDLVDLFFTFLETNWYYFDKKRFRDIFTELYADRPSTQQLRCANVCHVLLVLALASTFKHLVEPFHFTDADRDVPGGKLFANATRLIPRVIADNSVESVICSLLASLYLLSTDDIEHHHIYLALALNQALGLSMHREGGDSEETPQAREVKVRVFWTIYTMERLISGIMGLPTMLQVKDISVSLPQKRQDLDGDDCQAVDRLIAVTRLTMGMDEIVNEVPIDKSESTYKWAIFKMESLRPPVPIDISKSPGPLFRAEAHLQILYLLIWVNVGRGATLRLVRQTLQPSSVSMVLGDQEAYLRSQRLVEKCREAAALIVNWITQLHHRALLAKYSFTDFHTCSSATIVLLLHSALYPTYDSLPITQGINALKFMAEGSRLAMNALRLIERLQEAIQKSNSVEVSSSAMSQTSLSGMVGDLDLSQIQPFGSAGNLPLASTSNYESSILFNNQTLFTDLEPWLLEYSDQDLMLFGFDGFGSVFNADDSQT</sequence>
<dbReference type="GO" id="GO:0003677">
    <property type="term" value="F:DNA binding"/>
    <property type="evidence" value="ECO:0007669"/>
    <property type="project" value="InterPro"/>
</dbReference>
<dbReference type="GO" id="GO:0006351">
    <property type="term" value="P:DNA-templated transcription"/>
    <property type="evidence" value="ECO:0007669"/>
    <property type="project" value="InterPro"/>
</dbReference>
<dbReference type="Proteomes" id="UP000009096">
    <property type="component" value="Chromosome 7"/>
</dbReference>
<dbReference type="EMBL" id="CM000584">
    <property type="protein sequence ID" value="EWG53342.1"/>
    <property type="molecule type" value="Genomic_DNA"/>
</dbReference>
<organism evidence="6 7">
    <name type="scientific">Gibberella moniliformis (strain M3125 / FGSC 7600)</name>
    <name type="common">Maize ear and stalk rot fungus</name>
    <name type="synonym">Fusarium verticillioides</name>
    <dbReference type="NCBI Taxonomy" id="334819"/>
    <lineage>
        <taxon>Eukaryota</taxon>
        <taxon>Fungi</taxon>
        <taxon>Dikarya</taxon>
        <taxon>Ascomycota</taxon>
        <taxon>Pezizomycotina</taxon>
        <taxon>Sordariomycetes</taxon>
        <taxon>Hypocreomycetidae</taxon>
        <taxon>Hypocreales</taxon>
        <taxon>Nectriaceae</taxon>
        <taxon>Fusarium</taxon>
        <taxon>Fusarium fujikuroi species complex</taxon>
    </lineage>
</organism>
<feature type="domain" description="Zn(2)-C6 fungal-type" evidence="5">
    <location>
        <begin position="28"/>
        <end position="59"/>
    </location>
</feature>
<evidence type="ECO:0000256" key="3">
    <source>
        <dbReference type="ARBA" id="ARBA00023163"/>
    </source>
</evidence>
<dbReference type="KEGG" id="fvr:FVEG_17094"/>
<dbReference type="AlphaFoldDB" id="W7NA32"/>
<dbReference type="GO" id="GO:0008270">
    <property type="term" value="F:zinc ion binding"/>
    <property type="evidence" value="ECO:0007669"/>
    <property type="project" value="InterPro"/>
</dbReference>
<dbReference type="OrthoDB" id="2283488at2759"/>
<accession>W7NA32</accession>
<dbReference type="SUPFAM" id="SSF57701">
    <property type="entry name" value="Zn2/Cys6 DNA-binding domain"/>
    <property type="match status" value="1"/>
</dbReference>
<keyword evidence="2" id="KW-0805">Transcription regulation</keyword>
<reference evidence="6 7" key="1">
    <citation type="journal article" date="2010" name="Nature">
        <title>Comparative genomics reveals mobile pathogenicity chromosomes in Fusarium.</title>
        <authorList>
            <person name="Ma L.J."/>
            <person name="van der Does H.C."/>
            <person name="Borkovich K.A."/>
            <person name="Coleman J.J."/>
            <person name="Daboussi M.J."/>
            <person name="Di Pietro A."/>
            <person name="Dufresne M."/>
            <person name="Freitag M."/>
            <person name="Grabherr M."/>
            <person name="Henrissat B."/>
            <person name="Houterman P.M."/>
            <person name="Kang S."/>
            <person name="Shim W.B."/>
            <person name="Woloshuk C."/>
            <person name="Xie X."/>
            <person name="Xu J.R."/>
            <person name="Antoniw J."/>
            <person name="Baker S.E."/>
            <person name="Bluhm B.H."/>
            <person name="Breakspear A."/>
            <person name="Brown D.W."/>
            <person name="Butchko R.A."/>
            <person name="Chapman S."/>
            <person name="Coulson R."/>
            <person name="Coutinho P.M."/>
            <person name="Danchin E.G."/>
            <person name="Diener A."/>
            <person name="Gale L.R."/>
            <person name="Gardiner D.M."/>
            <person name="Goff S."/>
            <person name="Hammond-Kosack K.E."/>
            <person name="Hilburn K."/>
            <person name="Hua-Van A."/>
            <person name="Jonkers W."/>
            <person name="Kazan K."/>
            <person name="Kodira C.D."/>
            <person name="Koehrsen M."/>
            <person name="Kumar L."/>
            <person name="Lee Y.H."/>
            <person name="Li L."/>
            <person name="Manners J.M."/>
            <person name="Miranda-Saavedra D."/>
            <person name="Mukherjee M."/>
            <person name="Park G."/>
            <person name="Park J."/>
            <person name="Park S.Y."/>
            <person name="Proctor R.H."/>
            <person name="Regev A."/>
            <person name="Ruiz-Roldan M.C."/>
            <person name="Sain D."/>
            <person name="Sakthikumar S."/>
            <person name="Sykes S."/>
            <person name="Schwartz D.C."/>
            <person name="Turgeon B.G."/>
            <person name="Wapinski I."/>
            <person name="Yoder O."/>
            <person name="Young S."/>
            <person name="Zeng Q."/>
            <person name="Zhou S."/>
            <person name="Galagan J."/>
            <person name="Cuomo C.A."/>
            <person name="Kistler H.C."/>
            <person name="Rep M."/>
        </authorList>
    </citation>
    <scope>NUCLEOTIDE SEQUENCE [LARGE SCALE GENOMIC DNA]</scope>
    <source>
        <strain evidence="7">M3125 / FGSC 7600</strain>
    </source>
</reference>
<dbReference type="InterPro" id="IPR001138">
    <property type="entry name" value="Zn2Cys6_DnaBD"/>
</dbReference>
<dbReference type="SMART" id="SM00066">
    <property type="entry name" value="GAL4"/>
    <property type="match status" value="1"/>
</dbReference>
<keyword evidence="4" id="KW-0539">Nucleus</keyword>
<dbReference type="GeneID" id="30073970"/>
<dbReference type="EMBL" id="DS022258">
    <property type="protein sequence ID" value="EWG53342.1"/>
    <property type="molecule type" value="Genomic_DNA"/>
</dbReference>
<dbReference type="RefSeq" id="XP_018759533.1">
    <property type="nucleotide sequence ID" value="XM_018906361.1"/>
</dbReference>
<evidence type="ECO:0000313" key="7">
    <source>
        <dbReference type="Proteomes" id="UP000009096"/>
    </source>
</evidence>
<dbReference type="SMART" id="SM00906">
    <property type="entry name" value="Fungal_trans"/>
    <property type="match status" value="1"/>
</dbReference>
<dbReference type="InterPro" id="IPR007219">
    <property type="entry name" value="XnlR_reg_dom"/>
</dbReference>
<dbReference type="PROSITE" id="PS50048">
    <property type="entry name" value="ZN2_CY6_FUNGAL_2"/>
    <property type="match status" value="1"/>
</dbReference>
<dbReference type="InterPro" id="IPR051127">
    <property type="entry name" value="Fungal_SecMet_Regulators"/>
</dbReference>
<evidence type="ECO:0000313" key="6">
    <source>
        <dbReference type="EMBL" id="EWG53342.1"/>
    </source>
</evidence>
<dbReference type="PROSITE" id="PS00463">
    <property type="entry name" value="ZN2_CY6_FUNGAL_1"/>
    <property type="match status" value="1"/>
</dbReference>
<name>W7NA32_GIBM7</name>
<dbReference type="CDD" id="cd12148">
    <property type="entry name" value="fungal_TF_MHR"/>
    <property type="match status" value="1"/>
</dbReference>
<evidence type="ECO:0000256" key="2">
    <source>
        <dbReference type="ARBA" id="ARBA00023015"/>
    </source>
</evidence>
<dbReference type="PANTHER" id="PTHR47424:SF6">
    <property type="entry name" value="PROLINE UTILIZATION TRANS-ACTIVATOR"/>
    <property type="match status" value="1"/>
</dbReference>
<dbReference type="Gene3D" id="4.10.240.10">
    <property type="entry name" value="Zn(2)-C6 fungal-type DNA-binding domain"/>
    <property type="match status" value="1"/>
</dbReference>
<dbReference type="PANTHER" id="PTHR47424">
    <property type="entry name" value="REGULATORY PROTEIN GAL4"/>
    <property type="match status" value="1"/>
</dbReference>
<proteinExistence type="predicted"/>
<dbReference type="VEuPathDB" id="FungiDB:FVEG_17094"/>
<evidence type="ECO:0000259" key="5">
    <source>
        <dbReference type="PROSITE" id="PS50048"/>
    </source>
</evidence>
<keyword evidence="1" id="KW-0479">Metal-binding</keyword>
<dbReference type="CDD" id="cd00067">
    <property type="entry name" value="GAL4"/>
    <property type="match status" value="1"/>
</dbReference>
<dbReference type="GO" id="GO:0000981">
    <property type="term" value="F:DNA-binding transcription factor activity, RNA polymerase II-specific"/>
    <property type="evidence" value="ECO:0007669"/>
    <property type="project" value="InterPro"/>
</dbReference>
<gene>
    <name evidence="6" type="ORF">FVEG_17094</name>
</gene>
<dbReference type="InterPro" id="IPR036864">
    <property type="entry name" value="Zn2-C6_fun-type_DNA-bd_sf"/>
</dbReference>
<keyword evidence="3" id="KW-0804">Transcription</keyword>
<dbReference type="Pfam" id="PF04082">
    <property type="entry name" value="Fungal_trans"/>
    <property type="match status" value="1"/>
</dbReference>
<protein>
    <recommendedName>
        <fullName evidence="5">Zn(2)-C6 fungal-type domain-containing protein</fullName>
    </recommendedName>
</protein>
<evidence type="ECO:0000256" key="4">
    <source>
        <dbReference type="ARBA" id="ARBA00023242"/>
    </source>
</evidence>